<keyword evidence="7" id="KW-0539">Nucleus</keyword>
<evidence type="ECO:0000256" key="7">
    <source>
        <dbReference type="ARBA" id="ARBA00023242"/>
    </source>
</evidence>
<evidence type="ECO:0000256" key="4">
    <source>
        <dbReference type="ARBA" id="ARBA00022771"/>
    </source>
</evidence>
<dbReference type="Proteomes" id="UP000009022">
    <property type="component" value="Unassembled WGS sequence"/>
</dbReference>
<keyword evidence="2" id="KW-0479">Metal-binding</keyword>
<dbReference type="KEGG" id="tad:TRIADDRAFT_24169"/>
<dbReference type="PANTHER" id="PTHR24388">
    <property type="entry name" value="ZINC FINGER PROTEIN"/>
    <property type="match status" value="1"/>
</dbReference>
<dbReference type="GO" id="GO:0003677">
    <property type="term" value="F:DNA binding"/>
    <property type="evidence" value="ECO:0007669"/>
    <property type="project" value="UniProtKB-KW"/>
</dbReference>
<dbReference type="PANTHER" id="PTHR24388:SF100">
    <property type="entry name" value="ZINC FINGER PROTEIN 423"/>
    <property type="match status" value="1"/>
</dbReference>
<keyword evidence="6" id="KW-0238">DNA-binding</keyword>
<dbReference type="PROSITE" id="PS50157">
    <property type="entry name" value="ZINC_FINGER_C2H2_2"/>
    <property type="match status" value="2"/>
</dbReference>
<proteinExistence type="predicted"/>
<evidence type="ECO:0000256" key="6">
    <source>
        <dbReference type="ARBA" id="ARBA00023125"/>
    </source>
</evidence>
<sequence>MLKRSPTCKYCGKSFSSNSYLKAHIRVHEIPDSFRCPECNKLFSLGEDESGKNYYECEICNKQFTSLTYMKAHVKMHNQPSSCVCKFCSKPFSCISAVNKH</sequence>
<evidence type="ECO:0000256" key="1">
    <source>
        <dbReference type="ARBA" id="ARBA00004123"/>
    </source>
</evidence>
<dbReference type="Pfam" id="PF12874">
    <property type="entry name" value="zf-met"/>
    <property type="match status" value="1"/>
</dbReference>
<dbReference type="GO" id="GO:0008270">
    <property type="term" value="F:zinc ion binding"/>
    <property type="evidence" value="ECO:0007669"/>
    <property type="project" value="UniProtKB-KW"/>
</dbReference>
<dbReference type="HOGENOM" id="CLU_2298824_0_0_1"/>
<keyword evidence="11" id="KW-1185">Reference proteome</keyword>
<dbReference type="GeneID" id="6752745"/>
<evidence type="ECO:0000259" key="9">
    <source>
        <dbReference type="PROSITE" id="PS50157"/>
    </source>
</evidence>
<dbReference type="InterPro" id="IPR050527">
    <property type="entry name" value="Snail/Krueppel_Znf"/>
</dbReference>
<dbReference type="CTD" id="6752745"/>
<dbReference type="PROSITE" id="PS00028">
    <property type="entry name" value="ZINC_FINGER_C2H2_1"/>
    <property type="match status" value="2"/>
</dbReference>
<evidence type="ECO:0000256" key="5">
    <source>
        <dbReference type="ARBA" id="ARBA00022833"/>
    </source>
</evidence>
<feature type="domain" description="C2H2-type" evidence="9">
    <location>
        <begin position="55"/>
        <end position="82"/>
    </location>
</feature>
<evidence type="ECO:0000256" key="8">
    <source>
        <dbReference type="PROSITE-ProRule" id="PRU00042"/>
    </source>
</evidence>
<dbReference type="eggNOG" id="KOG1721">
    <property type="taxonomic scope" value="Eukaryota"/>
</dbReference>
<evidence type="ECO:0000313" key="11">
    <source>
        <dbReference type="Proteomes" id="UP000009022"/>
    </source>
</evidence>
<evidence type="ECO:0000256" key="2">
    <source>
        <dbReference type="ARBA" id="ARBA00022723"/>
    </source>
</evidence>
<keyword evidence="5" id="KW-0862">Zinc</keyword>
<comment type="subcellular location">
    <subcellularLocation>
        <location evidence="1">Nucleus</location>
    </subcellularLocation>
</comment>
<reference evidence="10 11" key="1">
    <citation type="journal article" date="2008" name="Nature">
        <title>The Trichoplax genome and the nature of placozoans.</title>
        <authorList>
            <person name="Srivastava M."/>
            <person name="Begovic E."/>
            <person name="Chapman J."/>
            <person name="Putnam N.H."/>
            <person name="Hellsten U."/>
            <person name="Kawashima T."/>
            <person name="Kuo A."/>
            <person name="Mitros T."/>
            <person name="Salamov A."/>
            <person name="Carpenter M.L."/>
            <person name="Signorovitch A.Y."/>
            <person name="Moreno M.A."/>
            <person name="Kamm K."/>
            <person name="Grimwood J."/>
            <person name="Schmutz J."/>
            <person name="Shapiro H."/>
            <person name="Grigoriev I.V."/>
            <person name="Buss L.W."/>
            <person name="Schierwater B."/>
            <person name="Dellaporta S.L."/>
            <person name="Rokhsar D.S."/>
        </authorList>
    </citation>
    <scope>NUCLEOTIDE SEQUENCE [LARGE SCALE GENOMIC DNA]</scope>
    <source>
        <strain evidence="10 11">Grell-BS-1999</strain>
    </source>
</reference>
<dbReference type="EMBL" id="DS985244">
    <property type="protein sequence ID" value="EDV25993.1"/>
    <property type="molecule type" value="Genomic_DNA"/>
</dbReference>
<feature type="domain" description="C2H2-type" evidence="9">
    <location>
        <begin position="6"/>
        <end position="28"/>
    </location>
</feature>
<dbReference type="Pfam" id="PF00096">
    <property type="entry name" value="zf-C2H2"/>
    <property type="match status" value="1"/>
</dbReference>
<dbReference type="PhylomeDB" id="B3RVG9"/>
<evidence type="ECO:0000256" key="3">
    <source>
        <dbReference type="ARBA" id="ARBA00022737"/>
    </source>
</evidence>
<name>B3RVG9_TRIAD</name>
<gene>
    <name evidence="10" type="ORF">TRIADDRAFT_24169</name>
</gene>
<dbReference type="SUPFAM" id="SSF57667">
    <property type="entry name" value="beta-beta-alpha zinc fingers"/>
    <property type="match status" value="2"/>
</dbReference>
<accession>B3RVG9</accession>
<dbReference type="SMART" id="SM00355">
    <property type="entry name" value="ZnF_C2H2"/>
    <property type="match status" value="2"/>
</dbReference>
<dbReference type="AlphaFoldDB" id="B3RVG9"/>
<dbReference type="InParanoid" id="B3RVG9"/>
<protein>
    <recommendedName>
        <fullName evidence="9">C2H2-type domain-containing protein</fullName>
    </recommendedName>
</protein>
<dbReference type="InterPro" id="IPR036236">
    <property type="entry name" value="Znf_C2H2_sf"/>
</dbReference>
<dbReference type="InterPro" id="IPR013087">
    <property type="entry name" value="Znf_C2H2_type"/>
</dbReference>
<dbReference type="GO" id="GO:0005634">
    <property type="term" value="C:nucleus"/>
    <property type="evidence" value="ECO:0007669"/>
    <property type="project" value="UniProtKB-SubCell"/>
</dbReference>
<organism evidence="10 11">
    <name type="scientific">Trichoplax adhaerens</name>
    <name type="common">Trichoplax reptans</name>
    <dbReference type="NCBI Taxonomy" id="10228"/>
    <lineage>
        <taxon>Eukaryota</taxon>
        <taxon>Metazoa</taxon>
        <taxon>Placozoa</taxon>
        <taxon>Uniplacotomia</taxon>
        <taxon>Trichoplacea</taxon>
        <taxon>Trichoplacidae</taxon>
        <taxon>Trichoplax</taxon>
    </lineage>
</organism>
<dbReference type="FunFam" id="3.30.160.60:FF:001450">
    <property type="entry name" value="zinc finger protein 774"/>
    <property type="match status" value="1"/>
</dbReference>
<dbReference type="Gene3D" id="3.30.160.60">
    <property type="entry name" value="Classic Zinc Finger"/>
    <property type="match status" value="2"/>
</dbReference>
<keyword evidence="4 8" id="KW-0863">Zinc-finger</keyword>
<dbReference type="Pfam" id="PF13912">
    <property type="entry name" value="zf-C2H2_6"/>
    <property type="match status" value="1"/>
</dbReference>
<evidence type="ECO:0000313" key="10">
    <source>
        <dbReference type="EMBL" id="EDV25993.1"/>
    </source>
</evidence>
<feature type="non-terminal residue" evidence="10">
    <location>
        <position position="101"/>
    </location>
</feature>
<keyword evidence="3" id="KW-0677">Repeat</keyword>
<dbReference type="OrthoDB" id="40579at2759"/>
<dbReference type="RefSeq" id="XP_002112026.1">
    <property type="nucleotide sequence ID" value="XM_002111990.1"/>
</dbReference>